<sequence length="187" mass="22132">MVWPSVEETQDLVRDFFALQEFERIKNKTSLESYLMKKTRKVEEKLMKIREKKKEYTFDQFMVLLNHGRFTQYLPIHDPPVNMFDAETKDLITTINDVFMIRDGQDDERSGNTYDASKRISICNVIRDNQSHYLMDQWVFASSEPLSLQIDHTIEMGKGSYNENPYVSSYRYAGEILIPTREIHISQ</sequence>
<name>A0A565BK76_9BRAS</name>
<comment type="caution">
    <text evidence="1">The sequence shown here is derived from an EMBL/GenBank/DDBJ whole genome shotgun (WGS) entry which is preliminary data.</text>
</comment>
<dbReference type="AlphaFoldDB" id="A0A565BK76"/>
<dbReference type="Proteomes" id="UP000489600">
    <property type="component" value="Unassembled WGS sequence"/>
</dbReference>
<proteinExistence type="predicted"/>
<protein>
    <submittedName>
        <fullName evidence="1">Uncharacterized protein</fullName>
    </submittedName>
</protein>
<organism evidence="1 2">
    <name type="scientific">Arabis nemorensis</name>
    <dbReference type="NCBI Taxonomy" id="586526"/>
    <lineage>
        <taxon>Eukaryota</taxon>
        <taxon>Viridiplantae</taxon>
        <taxon>Streptophyta</taxon>
        <taxon>Embryophyta</taxon>
        <taxon>Tracheophyta</taxon>
        <taxon>Spermatophyta</taxon>
        <taxon>Magnoliopsida</taxon>
        <taxon>eudicotyledons</taxon>
        <taxon>Gunneridae</taxon>
        <taxon>Pentapetalae</taxon>
        <taxon>rosids</taxon>
        <taxon>malvids</taxon>
        <taxon>Brassicales</taxon>
        <taxon>Brassicaceae</taxon>
        <taxon>Arabideae</taxon>
        <taxon>Arabis</taxon>
    </lineage>
</organism>
<evidence type="ECO:0000313" key="2">
    <source>
        <dbReference type="Proteomes" id="UP000489600"/>
    </source>
</evidence>
<keyword evidence="2" id="KW-1185">Reference proteome</keyword>
<gene>
    <name evidence="1" type="ORF">ANE_LOCUS12445</name>
</gene>
<reference evidence="1" key="1">
    <citation type="submission" date="2019-07" db="EMBL/GenBank/DDBJ databases">
        <authorList>
            <person name="Dittberner H."/>
        </authorList>
    </citation>
    <scope>NUCLEOTIDE SEQUENCE [LARGE SCALE GENOMIC DNA]</scope>
</reference>
<evidence type="ECO:0000313" key="1">
    <source>
        <dbReference type="EMBL" id="VVB02001.1"/>
    </source>
</evidence>
<accession>A0A565BK76</accession>
<dbReference type="EMBL" id="CABITT030000004">
    <property type="protein sequence ID" value="VVB02001.1"/>
    <property type="molecule type" value="Genomic_DNA"/>
</dbReference>